<comment type="caution">
    <text evidence="1">The sequence shown here is derived from an EMBL/GenBank/DDBJ whole genome shotgun (WGS) entry which is preliminary data.</text>
</comment>
<evidence type="ECO:0000313" key="1">
    <source>
        <dbReference type="EMBL" id="GFU27837.1"/>
    </source>
</evidence>
<reference evidence="1" key="1">
    <citation type="submission" date="2020-08" db="EMBL/GenBank/DDBJ databases">
        <title>Multicomponent nature underlies the extraordinary mechanical properties of spider dragline silk.</title>
        <authorList>
            <person name="Kono N."/>
            <person name="Nakamura H."/>
            <person name="Mori M."/>
            <person name="Yoshida Y."/>
            <person name="Ohtoshi R."/>
            <person name="Malay A.D."/>
            <person name="Moran D.A.P."/>
            <person name="Tomita M."/>
            <person name="Numata K."/>
            <person name="Arakawa K."/>
        </authorList>
    </citation>
    <scope>NUCLEOTIDE SEQUENCE</scope>
</reference>
<keyword evidence="2" id="KW-1185">Reference proteome</keyword>
<accession>A0A8X6QJ37</accession>
<dbReference type="AlphaFoldDB" id="A0A8X6QJ37"/>
<organism evidence="1 2">
    <name type="scientific">Nephila pilipes</name>
    <name type="common">Giant wood spider</name>
    <name type="synonym">Nephila maculata</name>
    <dbReference type="NCBI Taxonomy" id="299642"/>
    <lineage>
        <taxon>Eukaryota</taxon>
        <taxon>Metazoa</taxon>
        <taxon>Ecdysozoa</taxon>
        <taxon>Arthropoda</taxon>
        <taxon>Chelicerata</taxon>
        <taxon>Arachnida</taxon>
        <taxon>Araneae</taxon>
        <taxon>Araneomorphae</taxon>
        <taxon>Entelegynae</taxon>
        <taxon>Araneoidea</taxon>
        <taxon>Nephilidae</taxon>
        <taxon>Nephila</taxon>
    </lineage>
</organism>
<gene>
    <name evidence="1" type="primary">Tf2-6_445</name>
    <name evidence="1" type="ORF">NPIL_580921</name>
</gene>
<dbReference type="OrthoDB" id="6783097at2759"/>
<name>A0A8X6QJ37_NEPPI</name>
<protein>
    <submittedName>
        <fullName evidence="1">Transposon Tf2-6 polyprotein</fullName>
    </submittedName>
</protein>
<evidence type="ECO:0000313" key="2">
    <source>
        <dbReference type="Proteomes" id="UP000887013"/>
    </source>
</evidence>
<dbReference type="Proteomes" id="UP000887013">
    <property type="component" value="Unassembled WGS sequence"/>
</dbReference>
<dbReference type="EMBL" id="BMAW01032931">
    <property type="protein sequence ID" value="GFU27837.1"/>
    <property type="molecule type" value="Genomic_DNA"/>
</dbReference>
<proteinExistence type="predicted"/>
<sequence>MFTCVTSPVTLHDIEVYEATGTVCADTGARPVSEFMFKFLKKRGQKFTEFYLSMCLADGQQSKSLVQKTTVPITICGRTFQTDLIFLPHAKGDRTLLGVDFLKTSGIEFEHA</sequence>